<protein>
    <recommendedName>
        <fullName evidence="1">Beta-ketoacyl synthase-like N-terminal domain-containing protein</fullName>
    </recommendedName>
</protein>
<dbReference type="InterPro" id="IPR014030">
    <property type="entry name" value="Ketoacyl_synth_N"/>
</dbReference>
<dbReference type="InterPro" id="IPR016039">
    <property type="entry name" value="Thiolase-like"/>
</dbReference>
<dbReference type="AlphaFoldDB" id="A0A5N7AFU0"/>
<dbReference type="GO" id="GO:0004312">
    <property type="term" value="F:fatty acid synthase activity"/>
    <property type="evidence" value="ECO:0007669"/>
    <property type="project" value="TreeGrafter"/>
</dbReference>
<dbReference type="GO" id="GO:0006633">
    <property type="term" value="P:fatty acid biosynthetic process"/>
    <property type="evidence" value="ECO:0007669"/>
    <property type="project" value="TreeGrafter"/>
</dbReference>
<dbReference type="Proteomes" id="UP000326268">
    <property type="component" value="Unassembled WGS sequence"/>
</dbReference>
<evidence type="ECO:0000313" key="3">
    <source>
        <dbReference type="Proteomes" id="UP000326268"/>
    </source>
</evidence>
<dbReference type="EMBL" id="ML737581">
    <property type="protein sequence ID" value="KAE8368727.1"/>
    <property type="molecule type" value="Genomic_DNA"/>
</dbReference>
<accession>A0A5N7AFU0</accession>
<dbReference type="Gene3D" id="3.40.47.10">
    <property type="match status" value="1"/>
</dbReference>
<dbReference type="SUPFAM" id="SSF53901">
    <property type="entry name" value="Thiolase-like"/>
    <property type="match status" value="1"/>
</dbReference>
<dbReference type="RefSeq" id="XP_031931808.1">
    <property type="nucleotide sequence ID" value="XM_032069866.1"/>
</dbReference>
<dbReference type="InterPro" id="IPR050091">
    <property type="entry name" value="PKS_NRPS_Biosynth_Enz"/>
</dbReference>
<dbReference type="GO" id="GO:0044550">
    <property type="term" value="P:secondary metabolite biosynthetic process"/>
    <property type="evidence" value="ECO:0007669"/>
    <property type="project" value="TreeGrafter"/>
</dbReference>
<evidence type="ECO:0000313" key="2">
    <source>
        <dbReference type="EMBL" id="KAE8368727.1"/>
    </source>
</evidence>
<dbReference type="Pfam" id="PF00109">
    <property type="entry name" value="ketoacyl-synt"/>
    <property type="match status" value="1"/>
</dbReference>
<dbReference type="OrthoDB" id="329835at2759"/>
<sequence>MDPRQRLLLENVYHALENAGVRLDQVASSRTSVFILATLPQSVILAKSPSLLQGNSKSSVGKVGEEEIHALVEYCIDPRNSLTEATCQLAYGLVPETTFHDRRVPVPAYMKYPLFTHLQDTNAHQEHQQTVHDKDYSPEAVLSAAQTTDIAATFTLDAIQKQLAYLISSPGDDIDAVKSITGNRVDSFVAIELRAWLLKDLGADITMTDTMAWKSLTW</sequence>
<dbReference type="PANTHER" id="PTHR43775:SF29">
    <property type="entry name" value="ASPERFURANONE POLYKETIDE SYNTHASE AFOG-RELATED"/>
    <property type="match status" value="1"/>
</dbReference>
<reference evidence="2 3" key="1">
    <citation type="submission" date="2019-04" db="EMBL/GenBank/DDBJ databases">
        <title>Friends and foes A comparative genomics studyof 23 Aspergillus species from section Flavi.</title>
        <authorList>
            <consortium name="DOE Joint Genome Institute"/>
            <person name="Kjaerbolling I."/>
            <person name="Vesth T."/>
            <person name="Frisvad J.C."/>
            <person name="Nybo J.L."/>
            <person name="Theobald S."/>
            <person name="Kildgaard S."/>
            <person name="Isbrandt T."/>
            <person name="Kuo A."/>
            <person name="Sato A."/>
            <person name="Lyhne E.K."/>
            <person name="Kogle M.E."/>
            <person name="Wiebenga A."/>
            <person name="Kun R.S."/>
            <person name="Lubbers R.J."/>
            <person name="Makela M.R."/>
            <person name="Barry K."/>
            <person name="Chovatia M."/>
            <person name="Clum A."/>
            <person name="Daum C."/>
            <person name="Haridas S."/>
            <person name="He G."/>
            <person name="LaButti K."/>
            <person name="Lipzen A."/>
            <person name="Mondo S."/>
            <person name="Riley R."/>
            <person name="Salamov A."/>
            <person name="Simmons B.A."/>
            <person name="Magnuson J.K."/>
            <person name="Henrissat B."/>
            <person name="Mortensen U.H."/>
            <person name="Larsen T.O."/>
            <person name="Devries R.P."/>
            <person name="Grigoriev I.V."/>
            <person name="Machida M."/>
            <person name="Baker S.E."/>
            <person name="Andersen M.R."/>
        </authorList>
    </citation>
    <scope>NUCLEOTIDE SEQUENCE [LARGE SCALE GENOMIC DNA]</scope>
    <source>
        <strain evidence="2 3">CBS 763.97</strain>
    </source>
</reference>
<organism evidence="2 3">
    <name type="scientific">Aspergillus caelatus</name>
    <dbReference type="NCBI Taxonomy" id="61420"/>
    <lineage>
        <taxon>Eukaryota</taxon>
        <taxon>Fungi</taxon>
        <taxon>Dikarya</taxon>
        <taxon>Ascomycota</taxon>
        <taxon>Pezizomycotina</taxon>
        <taxon>Eurotiomycetes</taxon>
        <taxon>Eurotiomycetidae</taxon>
        <taxon>Eurotiales</taxon>
        <taxon>Aspergillaceae</taxon>
        <taxon>Aspergillus</taxon>
        <taxon>Aspergillus subgen. Circumdati</taxon>
    </lineage>
</organism>
<name>A0A5N7AFU0_9EURO</name>
<dbReference type="GeneID" id="43654312"/>
<keyword evidence="3" id="KW-1185">Reference proteome</keyword>
<evidence type="ECO:0000259" key="1">
    <source>
        <dbReference type="Pfam" id="PF00109"/>
    </source>
</evidence>
<proteinExistence type="predicted"/>
<gene>
    <name evidence="2" type="ORF">BDV27DRAFT_141761</name>
</gene>
<feature type="domain" description="Beta-ketoacyl synthase-like N-terminal" evidence="1">
    <location>
        <begin position="1"/>
        <end position="35"/>
    </location>
</feature>
<dbReference type="PANTHER" id="PTHR43775">
    <property type="entry name" value="FATTY ACID SYNTHASE"/>
    <property type="match status" value="1"/>
</dbReference>